<protein>
    <submittedName>
        <fullName evidence="2">Uncharacterized protein</fullName>
    </submittedName>
</protein>
<sequence>MDNNGEPAANNNSSVPAAEKWIQTFSGLQTFAVRAMLFSQSIFLLGLVVAEHHHPSPSCLAGSDKTDEMLAKGLLSMYLLTLAAVVLIKKQRIRGLSALQLARLRSKLNYGYFLCTIVVVAGVTLTGLAMMDGAQIVFGLWRCRAPSTIAFMVLPGFFTVLADGRLLVSIYIVIST</sequence>
<dbReference type="AlphaFoldDB" id="A0AAD4SQQ7"/>
<comment type="caution">
    <text evidence="2">The sequence shown here is derived from an EMBL/GenBank/DDBJ whole genome shotgun (WGS) entry which is preliminary data.</text>
</comment>
<evidence type="ECO:0000256" key="1">
    <source>
        <dbReference type="SAM" id="Phobius"/>
    </source>
</evidence>
<reference evidence="2" key="1">
    <citation type="submission" date="2022-04" db="EMBL/GenBank/DDBJ databases">
        <title>A functionally conserved STORR gene fusion in Papaver species that diverged 16.8 million years ago.</title>
        <authorList>
            <person name="Catania T."/>
        </authorList>
    </citation>
    <scope>NUCLEOTIDE SEQUENCE</scope>
    <source>
        <strain evidence="2">S-188037</strain>
    </source>
</reference>
<name>A0AAD4SQQ7_9MAGN</name>
<feature type="transmembrane region" description="Helical" evidence="1">
    <location>
        <begin position="70"/>
        <end position="88"/>
    </location>
</feature>
<dbReference type="EMBL" id="JAJJMB010008951">
    <property type="protein sequence ID" value="KAI3918885.1"/>
    <property type="molecule type" value="Genomic_DNA"/>
</dbReference>
<feature type="transmembrane region" description="Helical" evidence="1">
    <location>
        <begin position="149"/>
        <end position="174"/>
    </location>
</feature>
<accession>A0AAD4SQQ7</accession>
<organism evidence="2 3">
    <name type="scientific">Papaver atlanticum</name>
    <dbReference type="NCBI Taxonomy" id="357466"/>
    <lineage>
        <taxon>Eukaryota</taxon>
        <taxon>Viridiplantae</taxon>
        <taxon>Streptophyta</taxon>
        <taxon>Embryophyta</taxon>
        <taxon>Tracheophyta</taxon>
        <taxon>Spermatophyta</taxon>
        <taxon>Magnoliopsida</taxon>
        <taxon>Ranunculales</taxon>
        <taxon>Papaveraceae</taxon>
        <taxon>Papaveroideae</taxon>
        <taxon>Papaver</taxon>
    </lineage>
</organism>
<feature type="transmembrane region" description="Helical" evidence="1">
    <location>
        <begin position="31"/>
        <end position="50"/>
    </location>
</feature>
<dbReference type="Proteomes" id="UP001202328">
    <property type="component" value="Unassembled WGS sequence"/>
</dbReference>
<keyword evidence="1" id="KW-0812">Transmembrane</keyword>
<evidence type="ECO:0000313" key="2">
    <source>
        <dbReference type="EMBL" id="KAI3918885.1"/>
    </source>
</evidence>
<keyword evidence="1" id="KW-1133">Transmembrane helix</keyword>
<feature type="transmembrane region" description="Helical" evidence="1">
    <location>
        <begin position="109"/>
        <end position="129"/>
    </location>
</feature>
<gene>
    <name evidence="2" type="ORF">MKW98_017333</name>
</gene>
<keyword evidence="1" id="KW-0472">Membrane</keyword>
<keyword evidence="3" id="KW-1185">Reference proteome</keyword>
<evidence type="ECO:0000313" key="3">
    <source>
        <dbReference type="Proteomes" id="UP001202328"/>
    </source>
</evidence>
<proteinExistence type="predicted"/>